<keyword evidence="2" id="KW-1185">Reference proteome</keyword>
<name>A0AAV9D6M5_ACOCL</name>
<evidence type="ECO:0000313" key="2">
    <source>
        <dbReference type="Proteomes" id="UP001180020"/>
    </source>
</evidence>
<evidence type="ECO:0000313" key="1">
    <source>
        <dbReference type="EMBL" id="KAK1296454.1"/>
    </source>
</evidence>
<dbReference type="AlphaFoldDB" id="A0AAV9D6M5"/>
<dbReference type="Proteomes" id="UP001180020">
    <property type="component" value="Unassembled WGS sequence"/>
</dbReference>
<comment type="caution">
    <text evidence="1">The sequence shown here is derived from an EMBL/GenBank/DDBJ whole genome shotgun (WGS) entry which is preliminary data.</text>
</comment>
<reference evidence="1" key="2">
    <citation type="submission" date="2023-06" db="EMBL/GenBank/DDBJ databases">
        <authorList>
            <person name="Ma L."/>
            <person name="Liu K.-W."/>
            <person name="Li Z."/>
            <person name="Hsiao Y.-Y."/>
            <person name="Qi Y."/>
            <person name="Fu T."/>
            <person name="Tang G."/>
            <person name="Zhang D."/>
            <person name="Sun W.-H."/>
            <person name="Liu D.-K."/>
            <person name="Li Y."/>
            <person name="Chen G.-Z."/>
            <person name="Liu X.-D."/>
            <person name="Liao X.-Y."/>
            <person name="Jiang Y.-T."/>
            <person name="Yu X."/>
            <person name="Hao Y."/>
            <person name="Huang J."/>
            <person name="Zhao X.-W."/>
            <person name="Ke S."/>
            <person name="Chen Y.-Y."/>
            <person name="Wu W.-L."/>
            <person name="Hsu J.-L."/>
            <person name="Lin Y.-F."/>
            <person name="Huang M.-D."/>
            <person name="Li C.-Y."/>
            <person name="Huang L."/>
            <person name="Wang Z.-W."/>
            <person name="Zhao X."/>
            <person name="Zhong W.-Y."/>
            <person name="Peng D.-H."/>
            <person name="Ahmad S."/>
            <person name="Lan S."/>
            <person name="Zhang J.-S."/>
            <person name="Tsai W.-C."/>
            <person name="Van De Peer Y."/>
            <person name="Liu Z.-J."/>
        </authorList>
    </citation>
    <scope>NUCLEOTIDE SEQUENCE</scope>
    <source>
        <strain evidence="1">CP</strain>
        <tissue evidence="1">Leaves</tissue>
    </source>
</reference>
<sequence>MMFLVQLFPKRQKIDTTSFDESDSADLHHINTSHCRRVSGDDVQKLSADTKCLSFIEFNAGGDWCQICAIFVLFPRDADPLIQSLHPGMTHFQWRFCTAYGARVSSIGEILLGHR</sequence>
<reference evidence="1" key="1">
    <citation type="journal article" date="2023" name="Nat. Commun.">
        <title>Diploid and tetraploid genomes of Acorus and the evolution of monocots.</title>
        <authorList>
            <person name="Ma L."/>
            <person name="Liu K.W."/>
            <person name="Li Z."/>
            <person name="Hsiao Y.Y."/>
            <person name="Qi Y."/>
            <person name="Fu T."/>
            <person name="Tang G.D."/>
            <person name="Zhang D."/>
            <person name="Sun W.H."/>
            <person name="Liu D.K."/>
            <person name="Li Y."/>
            <person name="Chen G.Z."/>
            <person name="Liu X.D."/>
            <person name="Liao X.Y."/>
            <person name="Jiang Y.T."/>
            <person name="Yu X."/>
            <person name="Hao Y."/>
            <person name="Huang J."/>
            <person name="Zhao X.W."/>
            <person name="Ke S."/>
            <person name="Chen Y.Y."/>
            <person name="Wu W.L."/>
            <person name="Hsu J.L."/>
            <person name="Lin Y.F."/>
            <person name="Huang M.D."/>
            <person name="Li C.Y."/>
            <person name="Huang L."/>
            <person name="Wang Z.W."/>
            <person name="Zhao X."/>
            <person name="Zhong W.Y."/>
            <person name="Peng D.H."/>
            <person name="Ahmad S."/>
            <person name="Lan S."/>
            <person name="Zhang J.S."/>
            <person name="Tsai W.C."/>
            <person name="Van de Peer Y."/>
            <person name="Liu Z.J."/>
        </authorList>
    </citation>
    <scope>NUCLEOTIDE SEQUENCE</scope>
    <source>
        <strain evidence="1">CP</strain>
    </source>
</reference>
<protein>
    <submittedName>
        <fullName evidence="1">Uncharacterized protein</fullName>
    </submittedName>
</protein>
<organism evidence="1 2">
    <name type="scientific">Acorus calamus</name>
    <name type="common">Sweet flag</name>
    <dbReference type="NCBI Taxonomy" id="4465"/>
    <lineage>
        <taxon>Eukaryota</taxon>
        <taxon>Viridiplantae</taxon>
        <taxon>Streptophyta</taxon>
        <taxon>Embryophyta</taxon>
        <taxon>Tracheophyta</taxon>
        <taxon>Spermatophyta</taxon>
        <taxon>Magnoliopsida</taxon>
        <taxon>Liliopsida</taxon>
        <taxon>Acoraceae</taxon>
        <taxon>Acorus</taxon>
    </lineage>
</organism>
<dbReference type="EMBL" id="JAUJYO010000015">
    <property type="protein sequence ID" value="KAK1296454.1"/>
    <property type="molecule type" value="Genomic_DNA"/>
</dbReference>
<proteinExistence type="predicted"/>
<gene>
    <name evidence="1" type="ORF">QJS10_CPB15g00906</name>
</gene>
<accession>A0AAV9D6M5</accession>